<reference evidence="4" key="1">
    <citation type="submission" date="2017-04" db="EMBL/GenBank/DDBJ databases">
        <authorList>
            <person name="Varghese N."/>
            <person name="Submissions S."/>
        </authorList>
    </citation>
    <scope>NUCLEOTIDE SEQUENCE [LARGE SCALE GENOMIC DNA]</scope>
    <source>
        <strain evidence="4">K3S</strain>
    </source>
</reference>
<keyword evidence="4" id="KW-1185">Reference proteome</keyword>
<evidence type="ECO:0000313" key="4">
    <source>
        <dbReference type="Proteomes" id="UP000192906"/>
    </source>
</evidence>
<feature type="domain" description="ImpA N-terminal" evidence="2">
    <location>
        <begin position="9"/>
        <end position="121"/>
    </location>
</feature>
<name>A0A1X7D6Q5_9BACT</name>
<evidence type="ECO:0000259" key="2">
    <source>
        <dbReference type="Pfam" id="PF06812"/>
    </source>
</evidence>
<organism evidence="3 4">
    <name type="scientific">Desulfovibrio gilichinskyi</name>
    <dbReference type="NCBI Taxonomy" id="1519643"/>
    <lineage>
        <taxon>Bacteria</taxon>
        <taxon>Pseudomonadati</taxon>
        <taxon>Thermodesulfobacteriota</taxon>
        <taxon>Desulfovibrionia</taxon>
        <taxon>Desulfovibrionales</taxon>
        <taxon>Desulfovibrionaceae</taxon>
        <taxon>Desulfovibrio</taxon>
    </lineage>
</organism>
<feature type="region of interest" description="Disordered" evidence="1">
    <location>
        <begin position="203"/>
        <end position="224"/>
    </location>
</feature>
<dbReference type="RefSeq" id="WP_085101097.1">
    <property type="nucleotide sequence ID" value="NZ_FWZU01000002.1"/>
</dbReference>
<accession>A0A1X7D6Q5</accession>
<dbReference type="AlphaFoldDB" id="A0A1X7D6Q5"/>
<protein>
    <submittedName>
        <fullName evidence="3">Type VI secretion system protein VasJ</fullName>
    </submittedName>
</protein>
<feature type="compositionally biased region" description="Low complexity" evidence="1">
    <location>
        <begin position="205"/>
        <end position="220"/>
    </location>
</feature>
<dbReference type="Pfam" id="PF06812">
    <property type="entry name" value="ImpA_N"/>
    <property type="match status" value="1"/>
</dbReference>
<dbReference type="PANTHER" id="PTHR37024:SF3">
    <property type="entry name" value="TYPE VI SECRETION SYSTEM PROTEIN TSSA"/>
    <property type="match status" value="1"/>
</dbReference>
<dbReference type="Pfam" id="PF16989">
    <property type="entry name" value="T6SS_VasJ"/>
    <property type="match status" value="1"/>
</dbReference>
<sequence>MEFNDLGIKPVSDASPAGEDARYDPEYDELQHEIDKLSSATAGGSINWKNVATLGSSILLTKSKDMMVASYLGVALIHLEGVEGFSGGVQVMLDLVNTYWETMFPSKKRMRGRFNAIKWWADRALDFLRDYDGGDLPQDVVGNLSQRIKDLDSALSEKSEDAPILKNLADYADRLPIIPEEKPLQVPSDESDDGAELPVPQVVETSSSVSKTAAPSSVSSQTAAGNLHSEGDFLNELKTGMDSLSSVADYLLANDTANSSGYRFRRIVAWMPVIALPPSEKGKTLIPPPSSEIKNSIINQLQSGDFAGALNASESMISVYLFWLDISRLAAEALDGLGDSYSDAKTAIELETAFFTKRLRGIESMTFSDGTPFADQKTKSWLNSLNKVQESGLGGENGKGSDADGLFAKASELVKNKKIFDAVTIIQDSLNRVVSFREHFLLQLGMVRILTEVDQGGLAHVHVEEVLEHIEKFNLESWEPALALSGLKTAYEALLAEGGDAAVNLAASTLMRIARLNPVEALKINGL</sequence>
<dbReference type="PANTHER" id="PTHR37024">
    <property type="entry name" value="TYPE VI SECRETION SYSTEM DUF2094 AND IMPA-RELATED DOMAIN PROTEIN"/>
    <property type="match status" value="1"/>
</dbReference>
<dbReference type="InterPro" id="IPR017739">
    <property type="entry name" value="T6SS-assoc_VCA0119"/>
</dbReference>
<dbReference type="OrthoDB" id="1522895at2"/>
<dbReference type="InterPro" id="IPR010657">
    <property type="entry name" value="ImpA_N"/>
</dbReference>
<evidence type="ECO:0000313" key="3">
    <source>
        <dbReference type="EMBL" id="SMF09389.1"/>
    </source>
</evidence>
<feature type="region of interest" description="Disordered" evidence="1">
    <location>
        <begin position="1"/>
        <end position="22"/>
    </location>
</feature>
<dbReference type="NCBIfam" id="TIGR03362">
    <property type="entry name" value="VI_chp_7"/>
    <property type="match status" value="1"/>
</dbReference>
<evidence type="ECO:0000256" key="1">
    <source>
        <dbReference type="SAM" id="MobiDB-lite"/>
    </source>
</evidence>
<dbReference type="STRING" id="1519643.SAMN06295933_1691"/>
<proteinExistence type="predicted"/>
<dbReference type="Proteomes" id="UP000192906">
    <property type="component" value="Unassembled WGS sequence"/>
</dbReference>
<gene>
    <name evidence="3" type="ORF">SAMN06295933_1691</name>
</gene>
<dbReference type="EMBL" id="FWZU01000002">
    <property type="protein sequence ID" value="SMF09389.1"/>
    <property type="molecule type" value="Genomic_DNA"/>
</dbReference>